<feature type="compositionally biased region" description="Acidic residues" evidence="1">
    <location>
        <begin position="700"/>
        <end position="724"/>
    </location>
</feature>
<dbReference type="RefSeq" id="XP_025556625.1">
    <property type="nucleotide sequence ID" value="XM_025698813.1"/>
</dbReference>
<feature type="region of interest" description="Disordered" evidence="1">
    <location>
        <begin position="589"/>
        <end position="724"/>
    </location>
</feature>
<feature type="compositionally biased region" description="Basic and acidic residues" evidence="1">
    <location>
        <begin position="589"/>
        <end position="618"/>
    </location>
</feature>
<feature type="compositionally biased region" description="Basic and acidic residues" evidence="1">
    <location>
        <begin position="398"/>
        <end position="412"/>
    </location>
</feature>
<feature type="compositionally biased region" description="Acidic residues" evidence="1">
    <location>
        <begin position="451"/>
        <end position="461"/>
    </location>
</feature>
<dbReference type="OrthoDB" id="4489604at2759"/>
<gene>
    <name evidence="2" type="ORF">BO97DRAFT_447888</name>
</gene>
<dbReference type="STRING" id="1450537.A0A395IBR3"/>
<accession>A0A395IBR3</accession>
<evidence type="ECO:0000313" key="2">
    <source>
        <dbReference type="EMBL" id="RAL17471.1"/>
    </source>
</evidence>
<dbReference type="EMBL" id="KZ824267">
    <property type="protein sequence ID" value="RAL17471.1"/>
    <property type="molecule type" value="Genomic_DNA"/>
</dbReference>
<feature type="region of interest" description="Disordered" evidence="1">
    <location>
        <begin position="356"/>
        <end position="574"/>
    </location>
</feature>
<proteinExistence type="predicted"/>
<reference evidence="2 3" key="1">
    <citation type="submission" date="2018-02" db="EMBL/GenBank/DDBJ databases">
        <title>The genomes of Aspergillus section Nigri reveals drivers in fungal speciation.</title>
        <authorList>
            <consortium name="DOE Joint Genome Institute"/>
            <person name="Vesth T.C."/>
            <person name="Nybo J."/>
            <person name="Theobald S."/>
            <person name="Brandl J."/>
            <person name="Frisvad J.C."/>
            <person name="Nielsen K.F."/>
            <person name="Lyhne E.K."/>
            <person name="Kogle M.E."/>
            <person name="Kuo A."/>
            <person name="Riley R."/>
            <person name="Clum A."/>
            <person name="Nolan M."/>
            <person name="Lipzen A."/>
            <person name="Salamov A."/>
            <person name="Henrissat B."/>
            <person name="Wiebenga A."/>
            <person name="De vries R.P."/>
            <person name="Grigoriev I.V."/>
            <person name="Mortensen U.H."/>
            <person name="Andersen M.R."/>
            <person name="Baker S.E."/>
        </authorList>
    </citation>
    <scope>NUCLEOTIDE SEQUENCE [LARGE SCALE GENOMIC DNA]</scope>
    <source>
        <strain evidence="2 3">CBS 101889</strain>
    </source>
</reference>
<feature type="compositionally biased region" description="Basic and acidic residues" evidence="1">
    <location>
        <begin position="480"/>
        <end position="499"/>
    </location>
</feature>
<organism evidence="2 3">
    <name type="scientific">Aspergillus homomorphus (strain CBS 101889)</name>
    <dbReference type="NCBI Taxonomy" id="1450537"/>
    <lineage>
        <taxon>Eukaryota</taxon>
        <taxon>Fungi</taxon>
        <taxon>Dikarya</taxon>
        <taxon>Ascomycota</taxon>
        <taxon>Pezizomycotina</taxon>
        <taxon>Eurotiomycetes</taxon>
        <taxon>Eurotiomycetidae</taxon>
        <taxon>Eurotiales</taxon>
        <taxon>Aspergillaceae</taxon>
        <taxon>Aspergillus</taxon>
        <taxon>Aspergillus subgen. Circumdati</taxon>
    </lineage>
</organism>
<feature type="compositionally biased region" description="Acidic residues" evidence="1">
    <location>
        <begin position="244"/>
        <end position="253"/>
    </location>
</feature>
<sequence>MPTIVEITDKQEILELGPPDREKASLSPGSRLGYWSDVELRAQIEAIRKSTAGGTFLPSARDIADLWTRLLSHGFLEPASQSSCDGYRIVTRRFRDGASQMPLPYVVVDLVRTTCPMTIHKETTLVRTVCQDMSVFHPEPHMTDARKYELACVVAGADKDTKLVFVIAKSHKLRVWFFSEMDSDAAPADLCSCDFQPSDVLSLSADHERVEAVFADLRIGMFSTPSPTHSEGPDKEDEAKDTDRYDEDGYDELGFDRDGYDRDGYDSDGFDNLGWDAAGYDLKGFNEDGFDRSGYNKDGFTCDGYDRNGLDKDGFDKYGYDRNGFDKDGYGEDGFTSDGYDRNGFYKDGYNKHGFDKDGRYKDGHKDDSEDGFTPGEFDTKHDGDPEEEDAPDCLDEDSPKAHHEENVPDHDAEAEDTPDASKNGPVANAEDNDLSSELPSRGKDPHYSAEAEDTPDVPDVPEDKPDTTPETDSNGVDGLDSKPVSKEKNLDKDIKAQDTLDVSVDNSPEIQVETEDGREHHSDEQGIPDCSEENGPIDNAGDSNPKNDPQEDNTLSHAENNPETPLDGFKVLSGNQAVPDCCEEDILKDNCDQEKSENISDQREVPDDSACAEDKSEVSPVEDTSENNPEGQDAPGCAEENIADGNPNGDKPDDSPGESDPSPCTEDNSEAVPVEDTPEVNSEKQDASEYPENGMSQNEGDEEKCEDSDKEPDTGDDSDSVSL</sequence>
<feature type="compositionally biased region" description="Basic and acidic residues" evidence="1">
    <location>
        <begin position="231"/>
        <end position="243"/>
    </location>
</feature>
<evidence type="ECO:0000256" key="1">
    <source>
        <dbReference type="SAM" id="MobiDB-lite"/>
    </source>
</evidence>
<dbReference type="VEuPathDB" id="FungiDB:BO97DRAFT_447888"/>
<dbReference type="GeneID" id="37203102"/>
<dbReference type="AlphaFoldDB" id="A0A395IBR3"/>
<feature type="compositionally biased region" description="Basic and acidic residues" evidence="1">
    <location>
        <begin position="441"/>
        <end position="450"/>
    </location>
</feature>
<feature type="region of interest" description="Disordered" evidence="1">
    <location>
        <begin position="224"/>
        <end position="260"/>
    </location>
</feature>
<feature type="compositionally biased region" description="Acidic residues" evidence="1">
    <location>
        <begin position="385"/>
        <end position="397"/>
    </location>
</feature>
<name>A0A395IBR3_ASPHC</name>
<feature type="compositionally biased region" description="Polar residues" evidence="1">
    <location>
        <begin position="542"/>
        <end position="564"/>
    </location>
</feature>
<feature type="compositionally biased region" description="Basic and acidic residues" evidence="1">
    <location>
        <begin position="356"/>
        <end position="368"/>
    </location>
</feature>
<dbReference type="Proteomes" id="UP000248961">
    <property type="component" value="Unassembled WGS sequence"/>
</dbReference>
<feature type="compositionally biased region" description="Basic and acidic residues" evidence="1">
    <location>
        <begin position="516"/>
        <end position="525"/>
    </location>
</feature>
<protein>
    <submittedName>
        <fullName evidence="2">Uncharacterized protein</fullName>
    </submittedName>
</protein>
<evidence type="ECO:0000313" key="3">
    <source>
        <dbReference type="Proteomes" id="UP000248961"/>
    </source>
</evidence>
<keyword evidence="3" id="KW-1185">Reference proteome</keyword>